<dbReference type="EMBL" id="CM042889">
    <property type="protein sequence ID" value="KAI4319983.1"/>
    <property type="molecule type" value="Genomic_DNA"/>
</dbReference>
<gene>
    <name evidence="1" type="ORF">MLD38_033513</name>
</gene>
<reference evidence="2" key="1">
    <citation type="journal article" date="2023" name="Front. Plant Sci.">
        <title>Chromosomal-level genome assembly of Melastoma candidum provides insights into trichome evolution.</title>
        <authorList>
            <person name="Zhong Y."/>
            <person name="Wu W."/>
            <person name="Sun C."/>
            <person name="Zou P."/>
            <person name="Liu Y."/>
            <person name="Dai S."/>
            <person name="Zhou R."/>
        </authorList>
    </citation>
    <scope>NUCLEOTIDE SEQUENCE [LARGE SCALE GENOMIC DNA]</scope>
</reference>
<sequence>MEAAERNRLRTQSQSKASVSEEVTSMEWKDVEMSAQEVDLIYRMHRLVGDRMNETGGGEAVGIGMWPYNSKTDVAICGI</sequence>
<accession>A0ACB9M7L1</accession>
<name>A0ACB9M7L1_9MYRT</name>
<protein>
    <submittedName>
        <fullName evidence="1">Uncharacterized protein</fullName>
    </submittedName>
</protein>
<organism evidence="1 2">
    <name type="scientific">Melastoma candidum</name>
    <dbReference type="NCBI Taxonomy" id="119954"/>
    <lineage>
        <taxon>Eukaryota</taxon>
        <taxon>Viridiplantae</taxon>
        <taxon>Streptophyta</taxon>
        <taxon>Embryophyta</taxon>
        <taxon>Tracheophyta</taxon>
        <taxon>Spermatophyta</taxon>
        <taxon>Magnoliopsida</taxon>
        <taxon>eudicotyledons</taxon>
        <taxon>Gunneridae</taxon>
        <taxon>Pentapetalae</taxon>
        <taxon>rosids</taxon>
        <taxon>malvids</taxon>
        <taxon>Myrtales</taxon>
        <taxon>Melastomataceae</taxon>
        <taxon>Melastomatoideae</taxon>
        <taxon>Melastomateae</taxon>
        <taxon>Melastoma</taxon>
    </lineage>
</organism>
<dbReference type="Proteomes" id="UP001057402">
    <property type="component" value="Chromosome 10"/>
</dbReference>
<evidence type="ECO:0000313" key="1">
    <source>
        <dbReference type="EMBL" id="KAI4319983.1"/>
    </source>
</evidence>
<keyword evidence="2" id="KW-1185">Reference proteome</keyword>
<evidence type="ECO:0000313" key="2">
    <source>
        <dbReference type="Proteomes" id="UP001057402"/>
    </source>
</evidence>
<proteinExistence type="predicted"/>
<comment type="caution">
    <text evidence="1">The sequence shown here is derived from an EMBL/GenBank/DDBJ whole genome shotgun (WGS) entry which is preliminary data.</text>
</comment>